<organism evidence="3 4">
    <name type="scientific">Apostasia shenzhenica</name>
    <dbReference type="NCBI Taxonomy" id="1088818"/>
    <lineage>
        <taxon>Eukaryota</taxon>
        <taxon>Viridiplantae</taxon>
        <taxon>Streptophyta</taxon>
        <taxon>Embryophyta</taxon>
        <taxon>Tracheophyta</taxon>
        <taxon>Spermatophyta</taxon>
        <taxon>Magnoliopsida</taxon>
        <taxon>Liliopsida</taxon>
        <taxon>Asparagales</taxon>
        <taxon>Orchidaceae</taxon>
        <taxon>Apostasioideae</taxon>
        <taxon>Apostasia</taxon>
    </lineage>
</organism>
<dbReference type="Pfam" id="PF05564">
    <property type="entry name" value="Auxin_repressed"/>
    <property type="match status" value="1"/>
</dbReference>
<dbReference type="AlphaFoldDB" id="A0A2H9ZQP9"/>
<gene>
    <name evidence="3" type="ORF">AXF42_Ash010961</name>
</gene>
<name>A0A2H9ZQP9_9ASPA</name>
<feature type="region of interest" description="Disordered" evidence="2">
    <location>
        <begin position="95"/>
        <end position="124"/>
    </location>
</feature>
<sequence>MVLLEKLWDDVIAGPQPDRGLGKLRGKLSAKPLVINKDGEGESSSGKAYQRSVSMPATPTTPVTPVAPATPSSAKKPNVWRSVFHPGSNINTKTLGADLFDRPQPNSPTVYDWLYSGETRSNHR</sequence>
<feature type="region of interest" description="Disordered" evidence="2">
    <location>
        <begin position="35"/>
        <end position="79"/>
    </location>
</feature>
<dbReference type="Proteomes" id="UP000236161">
    <property type="component" value="Unassembled WGS sequence"/>
</dbReference>
<evidence type="ECO:0000256" key="2">
    <source>
        <dbReference type="SAM" id="MobiDB-lite"/>
    </source>
</evidence>
<evidence type="ECO:0000256" key="1">
    <source>
        <dbReference type="ARBA" id="ARBA00010502"/>
    </source>
</evidence>
<dbReference type="PANTHER" id="PTHR33565">
    <property type="entry name" value="DORMANCY-ASSOCIATED PROTEIN 1"/>
    <property type="match status" value="1"/>
</dbReference>
<dbReference type="PANTHER" id="PTHR33565:SF2">
    <property type="entry name" value="DORMANCY-ASSOCIATED PROTEIN 1"/>
    <property type="match status" value="1"/>
</dbReference>
<evidence type="ECO:0000313" key="4">
    <source>
        <dbReference type="Proteomes" id="UP000236161"/>
    </source>
</evidence>
<accession>A0A2H9ZQP9</accession>
<feature type="compositionally biased region" description="Low complexity" evidence="2">
    <location>
        <begin position="56"/>
        <end position="77"/>
    </location>
</feature>
<comment type="similarity">
    <text evidence="1">Belongs to the DRM1/ARP family.</text>
</comment>
<dbReference type="OrthoDB" id="1902663at2759"/>
<dbReference type="STRING" id="1088818.A0A2H9ZQP9"/>
<keyword evidence="4" id="KW-1185">Reference proteome</keyword>
<proteinExistence type="inferred from homology"/>
<dbReference type="EMBL" id="KZ454830">
    <property type="protein sequence ID" value="PKA45621.1"/>
    <property type="molecule type" value="Genomic_DNA"/>
</dbReference>
<dbReference type="InterPro" id="IPR008406">
    <property type="entry name" value="DRM/ARP"/>
</dbReference>
<reference evidence="3 4" key="1">
    <citation type="journal article" date="2017" name="Nature">
        <title>The Apostasia genome and the evolution of orchids.</title>
        <authorList>
            <person name="Zhang G.Q."/>
            <person name="Liu K.W."/>
            <person name="Li Z."/>
            <person name="Lohaus R."/>
            <person name="Hsiao Y.Y."/>
            <person name="Niu S.C."/>
            <person name="Wang J.Y."/>
            <person name="Lin Y.C."/>
            <person name="Xu Q."/>
            <person name="Chen L.J."/>
            <person name="Yoshida K."/>
            <person name="Fujiwara S."/>
            <person name="Wang Z.W."/>
            <person name="Zhang Y.Q."/>
            <person name="Mitsuda N."/>
            <person name="Wang M."/>
            <person name="Liu G.H."/>
            <person name="Pecoraro L."/>
            <person name="Huang H.X."/>
            <person name="Xiao X.J."/>
            <person name="Lin M."/>
            <person name="Wu X.Y."/>
            <person name="Wu W.L."/>
            <person name="Chen Y.Y."/>
            <person name="Chang S.B."/>
            <person name="Sakamoto S."/>
            <person name="Ohme-Takagi M."/>
            <person name="Yagi M."/>
            <person name="Zeng S.J."/>
            <person name="Shen C.Y."/>
            <person name="Yeh C.M."/>
            <person name="Luo Y.B."/>
            <person name="Tsai W.C."/>
            <person name="Van de Peer Y."/>
            <person name="Liu Z.J."/>
        </authorList>
    </citation>
    <scope>NUCLEOTIDE SEQUENCE [LARGE SCALE GENOMIC DNA]</scope>
    <source>
        <strain evidence="4">cv. Shenzhen</strain>
        <tissue evidence="3">Stem</tissue>
    </source>
</reference>
<feature type="compositionally biased region" description="Polar residues" evidence="2">
    <location>
        <begin position="42"/>
        <end position="55"/>
    </location>
</feature>
<evidence type="ECO:0000313" key="3">
    <source>
        <dbReference type="EMBL" id="PKA45621.1"/>
    </source>
</evidence>
<protein>
    <submittedName>
        <fullName evidence="3">Auxin-repressed 12.5 kDa protein</fullName>
    </submittedName>
</protein>